<dbReference type="EMBL" id="GBXM01013149">
    <property type="protein sequence ID" value="JAH95428.1"/>
    <property type="molecule type" value="Transcribed_RNA"/>
</dbReference>
<name>A0A0E9X165_ANGAN</name>
<organism evidence="2">
    <name type="scientific">Anguilla anguilla</name>
    <name type="common">European freshwater eel</name>
    <name type="synonym">Muraena anguilla</name>
    <dbReference type="NCBI Taxonomy" id="7936"/>
    <lineage>
        <taxon>Eukaryota</taxon>
        <taxon>Metazoa</taxon>
        <taxon>Chordata</taxon>
        <taxon>Craniata</taxon>
        <taxon>Vertebrata</taxon>
        <taxon>Euteleostomi</taxon>
        <taxon>Actinopterygii</taxon>
        <taxon>Neopterygii</taxon>
        <taxon>Teleostei</taxon>
        <taxon>Anguilliformes</taxon>
        <taxon>Anguillidae</taxon>
        <taxon>Anguilla</taxon>
    </lineage>
</organism>
<protein>
    <recommendedName>
        <fullName evidence="3">Secreted protein</fullName>
    </recommendedName>
</protein>
<feature type="signal peptide" evidence="1">
    <location>
        <begin position="1"/>
        <end position="24"/>
    </location>
</feature>
<proteinExistence type="predicted"/>
<accession>A0A0E9X165</accession>
<evidence type="ECO:0008006" key="3">
    <source>
        <dbReference type="Google" id="ProtNLM"/>
    </source>
</evidence>
<sequence>MTTLFKDVLTSTITIFLIACAVNTCPFKSVSVRRTGCKRTERALCCSIWKPPLCLYRCHSSQLQNTENRASEIVKRSRNTKPVPNCFYQDQDWSPDIRFA</sequence>
<dbReference type="AlphaFoldDB" id="A0A0E9X165"/>
<evidence type="ECO:0000256" key="1">
    <source>
        <dbReference type="SAM" id="SignalP"/>
    </source>
</evidence>
<dbReference type="PROSITE" id="PS51257">
    <property type="entry name" value="PROKAR_LIPOPROTEIN"/>
    <property type="match status" value="1"/>
</dbReference>
<feature type="chain" id="PRO_5002435155" description="Secreted protein" evidence="1">
    <location>
        <begin position="25"/>
        <end position="100"/>
    </location>
</feature>
<evidence type="ECO:0000313" key="2">
    <source>
        <dbReference type="EMBL" id="JAH95428.1"/>
    </source>
</evidence>
<reference evidence="2" key="1">
    <citation type="submission" date="2014-11" db="EMBL/GenBank/DDBJ databases">
        <authorList>
            <person name="Amaro Gonzalez C."/>
        </authorList>
    </citation>
    <scope>NUCLEOTIDE SEQUENCE</scope>
</reference>
<keyword evidence="1" id="KW-0732">Signal</keyword>
<reference evidence="2" key="2">
    <citation type="journal article" date="2015" name="Fish Shellfish Immunol.">
        <title>Early steps in the European eel (Anguilla anguilla)-Vibrio vulnificus interaction in the gills: Role of the RtxA13 toxin.</title>
        <authorList>
            <person name="Callol A."/>
            <person name="Pajuelo D."/>
            <person name="Ebbesson L."/>
            <person name="Teles M."/>
            <person name="MacKenzie S."/>
            <person name="Amaro C."/>
        </authorList>
    </citation>
    <scope>NUCLEOTIDE SEQUENCE</scope>
</reference>